<keyword evidence="2" id="KW-1185">Reference proteome</keyword>
<gene>
    <name evidence="1" type="ORF">U9M48_011701</name>
</gene>
<reference evidence="1 2" key="1">
    <citation type="submission" date="2024-02" db="EMBL/GenBank/DDBJ databases">
        <title>High-quality chromosome-scale genome assembly of Pensacola bahiagrass (Paspalum notatum Flugge var. saurae).</title>
        <authorList>
            <person name="Vega J.M."/>
            <person name="Podio M."/>
            <person name="Orjuela J."/>
            <person name="Siena L.A."/>
            <person name="Pessino S.C."/>
            <person name="Combes M.C."/>
            <person name="Mariac C."/>
            <person name="Albertini E."/>
            <person name="Pupilli F."/>
            <person name="Ortiz J.P.A."/>
            <person name="Leblanc O."/>
        </authorList>
    </citation>
    <scope>NUCLEOTIDE SEQUENCE [LARGE SCALE GENOMIC DNA]</scope>
    <source>
        <strain evidence="1">R1</strain>
        <tissue evidence="1">Leaf</tissue>
    </source>
</reference>
<protein>
    <submittedName>
        <fullName evidence="1">Uncharacterized protein</fullName>
    </submittedName>
</protein>
<accession>A0AAQ3SVY7</accession>
<dbReference type="AlphaFoldDB" id="A0AAQ3SVY7"/>
<organism evidence="1 2">
    <name type="scientific">Paspalum notatum var. saurae</name>
    <dbReference type="NCBI Taxonomy" id="547442"/>
    <lineage>
        <taxon>Eukaryota</taxon>
        <taxon>Viridiplantae</taxon>
        <taxon>Streptophyta</taxon>
        <taxon>Embryophyta</taxon>
        <taxon>Tracheophyta</taxon>
        <taxon>Spermatophyta</taxon>
        <taxon>Magnoliopsida</taxon>
        <taxon>Liliopsida</taxon>
        <taxon>Poales</taxon>
        <taxon>Poaceae</taxon>
        <taxon>PACMAD clade</taxon>
        <taxon>Panicoideae</taxon>
        <taxon>Andropogonodae</taxon>
        <taxon>Paspaleae</taxon>
        <taxon>Paspalinae</taxon>
        <taxon>Paspalum</taxon>
    </lineage>
</organism>
<sequence length="142" mass="15955">MRRRCSLSLRRMTDKAAGAFSPAFEPWQHGSLDQHTFYQELARKRNTQKVSASIERALAENSSHSDAVTDLTWSNVAIRTSNSRHCSGVGNVNKFGQTKVPHMSLHHLINEYVVRFDITVNDLRFAIAVEIPQAFSSAQSNP</sequence>
<proteinExistence type="predicted"/>
<name>A0AAQ3SVY7_PASNO</name>
<evidence type="ECO:0000313" key="2">
    <source>
        <dbReference type="Proteomes" id="UP001341281"/>
    </source>
</evidence>
<feature type="non-terminal residue" evidence="1">
    <location>
        <position position="142"/>
    </location>
</feature>
<dbReference type="EMBL" id="CP144747">
    <property type="protein sequence ID" value="WVZ61893.1"/>
    <property type="molecule type" value="Genomic_DNA"/>
</dbReference>
<evidence type="ECO:0000313" key="1">
    <source>
        <dbReference type="EMBL" id="WVZ61893.1"/>
    </source>
</evidence>
<dbReference type="Proteomes" id="UP001341281">
    <property type="component" value="Chromosome 03"/>
</dbReference>